<dbReference type="Gene3D" id="3.30.300.30">
    <property type="match status" value="1"/>
</dbReference>
<dbReference type="AlphaFoldDB" id="A0AAW4XYH4"/>
<dbReference type="PANTHER" id="PTHR22754">
    <property type="entry name" value="DISCO-INTERACTING PROTEIN 2 DIP2 -RELATED"/>
    <property type="match status" value="1"/>
</dbReference>
<accession>A0AAW4XYH4</accession>
<dbReference type="InterPro" id="IPR045851">
    <property type="entry name" value="AMP-bd_C_sf"/>
</dbReference>
<dbReference type="InterPro" id="IPR020845">
    <property type="entry name" value="AMP-binding_CS"/>
</dbReference>
<name>A0AAW4XYH4_9BURK</name>
<dbReference type="RefSeq" id="WP_230777441.1">
    <property type="nucleotide sequence ID" value="NZ_JAJNCT010000021.1"/>
</dbReference>
<dbReference type="PANTHER" id="PTHR22754:SF32">
    <property type="entry name" value="DISCO-INTERACTING PROTEIN 2"/>
    <property type="match status" value="1"/>
</dbReference>
<reference evidence="3 4" key="1">
    <citation type="submission" date="2021-11" db="EMBL/GenBank/DDBJ databases">
        <title>Genome sequence.</title>
        <authorList>
            <person name="Sun Q."/>
        </authorList>
    </citation>
    <scope>NUCLEOTIDE SEQUENCE [LARGE SCALE GENOMIC DNA]</scope>
    <source>
        <strain evidence="3 4">KCTC 12005</strain>
    </source>
</reference>
<gene>
    <name evidence="3" type="ORF">LPW39_16240</name>
</gene>
<comment type="similarity">
    <text evidence="1">Belongs to the ATP-dependent AMP-binding enzyme family.</text>
</comment>
<dbReference type="GO" id="GO:0005886">
    <property type="term" value="C:plasma membrane"/>
    <property type="evidence" value="ECO:0007669"/>
    <property type="project" value="TreeGrafter"/>
</dbReference>
<dbReference type="GO" id="GO:0006633">
    <property type="term" value="P:fatty acid biosynthetic process"/>
    <property type="evidence" value="ECO:0007669"/>
    <property type="project" value="TreeGrafter"/>
</dbReference>
<dbReference type="Proteomes" id="UP001199260">
    <property type="component" value="Unassembled WGS sequence"/>
</dbReference>
<feature type="domain" description="AMP-dependent synthetase/ligase" evidence="2">
    <location>
        <begin position="37"/>
        <end position="422"/>
    </location>
</feature>
<evidence type="ECO:0000259" key="2">
    <source>
        <dbReference type="Pfam" id="PF00501"/>
    </source>
</evidence>
<sequence>MPERKIGGFAHLLQALAHAAAFPSQSLSWFDGRGRLQQTLSYAQLLDKARSYAAQLARRVEAVPSHADGMGPRLGIVATTGPDFLPAFCASQWLGGVPCPLPAPGPLQDFSRYTQALLNMCRAAGISLVMGPRPLLAQLQADAQWDVSTLSFEELAAETADGLSGSPPMPQAVAPQAIAYVQFSSGSTGQPKGVAISHAALMHNIDAILQAGMALTAQDRAFSWLPYYHDMGLVGFVLAPLCAQVSVDYLAPSAFARRPQLWPGLMAERGSTITYAPNFAWPMAARSAKLVDAHARLTGLRIAGVGGDYVDYAALQAFAEAFAPHGFVADAFKPSYGLAEATLAVTMSDKPFDSLPAYVHIDGRQRVRAVAADDASAKPLVDCGRPLPGWTLQVRDAAGQKLPPEVEGDIWLQGPALLSGYFSAGVLQPVPASQGLATGDRGFLAAGGSLYVTGRSKDLIVIHGRNVWPSDVEAAASQCAGIAQEDMQLLHARSPAMGQTALVLLLHEKALRQSPEPQALVLAAAAATAVAGGAVRACVVANGSIAYTSSGKKARAWTLARFEQGQIPILADSDAAPASGLSMLSPPSHQHH</sequence>
<evidence type="ECO:0000313" key="4">
    <source>
        <dbReference type="Proteomes" id="UP001199260"/>
    </source>
</evidence>
<evidence type="ECO:0000313" key="3">
    <source>
        <dbReference type="EMBL" id="MCD2166674.1"/>
    </source>
</evidence>
<dbReference type="Gene3D" id="3.40.50.12780">
    <property type="entry name" value="N-terminal domain of ligase-like"/>
    <property type="match status" value="1"/>
</dbReference>
<dbReference type="Pfam" id="PF00501">
    <property type="entry name" value="AMP-binding"/>
    <property type="match status" value="1"/>
</dbReference>
<dbReference type="GO" id="GO:0070566">
    <property type="term" value="F:adenylyltransferase activity"/>
    <property type="evidence" value="ECO:0007669"/>
    <property type="project" value="TreeGrafter"/>
</dbReference>
<dbReference type="EMBL" id="JAJNCT010000021">
    <property type="protein sequence ID" value="MCD2166674.1"/>
    <property type="molecule type" value="Genomic_DNA"/>
</dbReference>
<proteinExistence type="inferred from homology"/>
<organism evidence="3 4">
    <name type="scientific">Comamonas koreensis</name>
    <dbReference type="NCBI Taxonomy" id="160825"/>
    <lineage>
        <taxon>Bacteria</taxon>
        <taxon>Pseudomonadati</taxon>
        <taxon>Pseudomonadota</taxon>
        <taxon>Betaproteobacteria</taxon>
        <taxon>Burkholderiales</taxon>
        <taxon>Comamonadaceae</taxon>
        <taxon>Comamonas</taxon>
    </lineage>
</organism>
<dbReference type="InterPro" id="IPR000873">
    <property type="entry name" value="AMP-dep_synth/lig_dom"/>
</dbReference>
<dbReference type="PROSITE" id="PS00455">
    <property type="entry name" value="AMP_BINDING"/>
    <property type="match status" value="1"/>
</dbReference>
<evidence type="ECO:0000256" key="1">
    <source>
        <dbReference type="ARBA" id="ARBA00006432"/>
    </source>
</evidence>
<keyword evidence="4" id="KW-1185">Reference proteome</keyword>
<comment type="caution">
    <text evidence="3">The sequence shown here is derived from an EMBL/GenBank/DDBJ whole genome shotgun (WGS) entry which is preliminary data.</text>
</comment>
<dbReference type="InterPro" id="IPR042099">
    <property type="entry name" value="ANL_N_sf"/>
</dbReference>
<protein>
    <submittedName>
        <fullName evidence="3">AMP-binding protein</fullName>
    </submittedName>
</protein>
<dbReference type="SUPFAM" id="SSF56801">
    <property type="entry name" value="Acetyl-CoA synthetase-like"/>
    <property type="match status" value="1"/>
</dbReference>